<feature type="compositionally biased region" description="Basic and acidic residues" evidence="1">
    <location>
        <begin position="214"/>
        <end position="227"/>
    </location>
</feature>
<dbReference type="EMBL" id="JBJQOH010000001">
    <property type="protein sequence ID" value="KAL3699663.1"/>
    <property type="molecule type" value="Genomic_DNA"/>
</dbReference>
<proteinExistence type="predicted"/>
<feature type="compositionally biased region" description="Low complexity" evidence="1">
    <location>
        <begin position="252"/>
        <end position="268"/>
    </location>
</feature>
<feature type="region of interest" description="Disordered" evidence="1">
    <location>
        <begin position="148"/>
        <end position="293"/>
    </location>
</feature>
<feature type="compositionally biased region" description="Basic and acidic residues" evidence="1">
    <location>
        <begin position="284"/>
        <end position="293"/>
    </location>
</feature>
<organism evidence="2 3">
    <name type="scientific">Riccia sorocarpa</name>
    <dbReference type="NCBI Taxonomy" id="122646"/>
    <lineage>
        <taxon>Eukaryota</taxon>
        <taxon>Viridiplantae</taxon>
        <taxon>Streptophyta</taxon>
        <taxon>Embryophyta</taxon>
        <taxon>Marchantiophyta</taxon>
        <taxon>Marchantiopsida</taxon>
        <taxon>Marchantiidae</taxon>
        <taxon>Marchantiales</taxon>
        <taxon>Ricciaceae</taxon>
        <taxon>Riccia</taxon>
    </lineage>
</organism>
<sequence length="379" mass="41795">MRKSCSLAVVAKEEESWRRKEVKMKMSDYHQYDPVKGRFTQGNDNDWPGTAERGPRRCLSSDLGSSEKEETGSSMSGDICGDTAKKGTKVVSRRMSPPMRRMGGFVGLAPAGVIDADQPMRRMGCHDETESPNSSDDVQLMRRMSCSQEKRALAKGAAKTQKLDGSKSQIPVGKKRPSISDTLKAWRIGSLDDDDIGGSDSDQHNDCLPTISPERPRTSEKLYEKRLSARFRPLRSLPKSSQAPPVLELSSDDSPPRTSRRVPTSGPSKLQIQITEEDYTPYDDEGHRETGPESKKILSTVLDLSPITLLGENKRKKDFVIDSPVQPRRLSYSSDPEDCSQQGVASRHASFTRSSSTAQLEHSDAPCLAPVVSLTILPT</sequence>
<keyword evidence="3" id="KW-1185">Reference proteome</keyword>
<dbReference type="Proteomes" id="UP001633002">
    <property type="component" value="Unassembled WGS sequence"/>
</dbReference>
<evidence type="ECO:0000313" key="3">
    <source>
        <dbReference type="Proteomes" id="UP001633002"/>
    </source>
</evidence>
<evidence type="ECO:0000313" key="2">
    <source>
        <dbReference type="EMBL" id="KAL3699663.1"/>
    </source>
</evidence>
<evidence type="ECO:0000256" key="1">
    <source>
        <dbReference type="SAM" id="MobiDB-lite"/>
    </source>
</evidence>
<feature type="region of interest" description="Disordered" evidence="1">
    <location>
        <begin position="330"/>
        <end position="364"/>
    </location>
</feature>
<feature type="compositionally biased region" description="Low complexity" evidence="1">
    <location>
        <begin position="93"/>
        <end position="102"/>
    </location>
</feature>
<protein>
    <submittedName>
        <fullName evidence="2">Uncharacterized protein</fullName>
    </submittedName>
</protein>
<comment type="caution">
    <text evidence="2">The sequence shown here is derived from an EMBL/GenBank/DDBJ whole genome shotgun (WGS) entry which is preliminary data.</text>
</comment>
<gene>
    <name evidence="2" type="ORF">R1sor_017685</name>
</gene>
<dbReference type="AlphaFoldDB" id="A0ABD3I7M0"/>
<feature type="compositionally biased region" description="Polar residues" evidence="1">
    <location>
        <begin position="331"/>
        <end position="360"/>
    </location>
</feature>
<accession>A0ABD3I7M0</accession>
<name>A0ABD3I7M0_9MARC</name>
<feature type="region of interest" description="Disordered" evidence="1">
    <location>
        <begin position="33"/>
        <end position="106"/>
    </location>
</feature>
<reference evidence="2 3" key="1">
    <citation type="submission" date="2024-09" db="EMBL/GenBank/DDBJ databases">
        <title>Chromosome-scale assembly of Riccia sorocarpa.</title>
        <authorList>
            <person name="Paukszto L."/>
        </authorList>
    </citation>
    <scope>NUCLEOTIDE SEQUENCE [LARGE SCALE GENOMIC DNA]</scope>
    <source>
        <strain evidence="2">LP-2024</strain>
        <tissue evidence="2">Aerial parts of the thallus</tissue>
    </source>
</reference>